<keyword evidence="2" id="KW-1185">Reference proteome</keyword>
<organism evidence="1 2">
    <name type="scientific">Deinococcus soli</name>
    <name type="common">ex Cha et al. 2016</name>
    <dbReference type="NCBI Taxonomy" id="1309411"/>
    <lineage>
        <taxon>Bacteria</taxon>
        <taxon>Thermotogati</taxon>
        <taxon>Deinococcota</taxon>
        <taxon>Deinococci</taxon>
        <taxon>Deinococcales</taxon>
        <taxon>Deinococcaceae</taxon>
        <taxon>Deinococcus</taxon>
    </lineage>
</organism>
<dbReference type="InterPro" id="IPR047679">
    <property type="entry name" value="BREX_BrxC"/>
</dbReference>
<protein>
    <recommendedName>
        <fullName evidence="3">BREX system P-loop protein BrxC</fullName>
    </recommendedName>
</protein>
<accession>A0A0F7JPQ2</accession>
<evidence type="ECO:0000313" key="1">
    <source>
        <dbReference type="EMBL" id="AKH16748.1"/>
    </source>
</evidence>
<dbReference type="SUPFAM" id="SSF52540">
    <property type="entry name" value="P-loop containing nucleoside triphosphate hydrolases"/>
    <property type="match status" value="1"/>
</dbReference>
<dbReference type="PATRIC" id="fig|1309411.5.peg.1307"/>
<gene>
    <name evidence="1" type="ORF">SY84_06390</name>
</gene>
<sequence length="1151" mass="126197">MLTNSAVFARDPLATDIPNQGVSTLGTPRTPDEWRVLQWELSSFVCEGQYAHGLTQILQSYVDHVDAPEQPSVWVSGFYGSGKSHLVRVLEYLWRNPTFPEGTAEAGRQARDLVDLPEDIQRLLKELNTRGRQAGGVWSAAGTLNSGVAEFARMAFLQIAFRAAELPEQYHQARLVLWLHEREALQATRAMVEEAGGDWAYELRNMFVSPRLASAVRTHALTSLSSDDAALEALRHQFPQTQDVSNDELVDALAAVFRFKTGSDRVPCTLFVLDELQQYIMDSNERAMQVQELVETCSKRFGGKVLVIATGQSAMGATPQLARIRGRFPLSVELSDADVENVIRQVILRKDPAQLGQLKATLDATSGEIDRHLAGTKIAPRMEDKAILSMDYPLLPTRRRFWERVLRSIDRGGSSGQLRSQLRITHEASKAVARQPIGHVVGADFIYGEQVAHMKQSGVLLPETDSMIAKLNDGSDTGRLRHRLAQTIFLIGKLGTEEGVKADATTLADLVVEDLNAGSSGLRARIPEVLSELVERGEVMLVGDAYRLQTREGSEWTGAFNTANNKIVNDDVRLAQERGRLLRERVQATLRGVSAVQGNSKTPRKVDVHYADDTPDLESGMVAVWVRDEWSTPLDTVRAEARAFGVEGARGAVVHVHLPRHRADDLRRALAVKLAASEVLTARTAVSTPEAREAQAAMRTRAEQADAEVNAIVAEVVDHARVYQGGGNELSEGGLRPSVQTAVQAALVRLYPQFGTADHTGWASVLKQARAGNNGALEAVGYTGEPQQHPVGKAVLEAVGPGVKGSEVRRKFSSVPYGWPQDAIDGPLILLTLTGHLRASLNGSPVDAKAIEAGKISQTDFKPESVTLSPVQRIQIRKLLTEAGIHVGPNQEGQGVTQLLTLLQGLADRAGGEAPLPERRDTSWLKDGASMQGNEQLAWAHSKRDELLAFHKEVSAAAELAEKRLPNWKLLQRLLKHNRTEKLAAQAEAIKTGRLLLDDVDPVQPLATDIMNDLREKLKGALAAYDERHAACLAELRAMPEWNRLDESAHAAVLRSAKIEEAPKLKLSSILDVVGELDRTPISEWHSRTDALTALLQKAKKDVIERARPQARHVTPRGASIENAADVERYLDDLRRELMAHLDAGNPVVIL</sequence>
<proteinExistence type="predicted"/>
<dbReference type="AlphaFoldDB" id="A0A0F7JPQ2"/>
<dbReference type="OrthoDB" id="3201900at2"/>
<reference evidence="1 2" key="1">
    <citation type="submission" date="2015-01" db="EMBL/GenBank/DDBJ databases">
        <title>Deinococcus soli/N5/whole genome sequencing.</title>
        <authorList>
            <person name="Kim M.K."/>
            <person name="Srinivasan S."/>
            <person name="Lee J.-J."/>
        </authorList>
    </citation>
    <scope>NUCLEOTIDE SEQUENCE [LARGE SCALE GENOMIC DNA]</scope>
    <source>
        <strain evidence="1 2">N5</strain>
    </source>
</reference>
<dbReference type="NCBIfam" id="NF033441">
    <property type="entry name" value="BREX_BrxC"/>
    <property type="match status" value="1"/>
</dbReference>
<evidence type="ECO:0008006" key="3">
    <source>
        <dbReference type="Google" id="ProtNLM"/>
    </source>
</evidence>
<evidence type="ECO:0000313" key="2">
    <source>
        <dbReference type="Proteomes" id="UP000034024"/>
    </source>
</evidence>
<dbReference type="RefSeq" id="WP_046843320.1">
    <property type="nucleotide sequence ID" value="NZ_CP011389.1"/>
</dbReference>
<dbReference type="KEGG" id="dch:SY84_06390"/>
<dbReference type="EMBL" id="CP011389">
    <property type="protein sequence ID" value="AKH16748.1"/>
    <property type="molecule type" value="Genomic_DNA"/>
</dbReference>
<name>A0A0F7JPQ2_9DEIO</name>
<dbReference type="InterPro" id="IPR027417">
    <property type="entry name" value="P-loop_NTPase"/>
</dbReference>
<dbReference type="Proteomes" id="UP000034024">
    <property type="component" value="Chromosome"/>
</dbReference>